<keyword evidence="7" id="KW-0479">Metal-binding</keyword>
<feature type="transmembrane region" description="Helical" evidence="15">
    <location>
        <begin position="57"/>
        <end position="78"/>
    </location>
</feature>
<dbReference type="EnsemblPlants" id="MELO3C007732.2.1">
    <property type="protein sequence ID" value="MELO3C007732.2.1"/>
    <property type="gene ID" value="MELO3C007732.2"/>
</dbReference>
<dbReference type="AlphaFoldDB" id="A0A9I9CS77"/>
<dbReference type="Pfam" id="PF13639">
    <property type="entry name" value="zf-RING_2"/>
    <property type="match status" value="1"/>
</dbReference>
<dbReference type="PROSITE" id="PS50089">
    <property type="entry name" value="ZF_RING_2"/>
    <property type="match status" value="1"/>
</dbReference>
<comment type="catalytic activity">
    <reaction evidence="1">
        <text>S-ubiquitinyl-[E2 ubiquitin-conjugating enzyme]-L-cysteine + [acceptor protein]-L-lysine = [E2 ubiquitin-conjugating enzyme]-L-cysteine + N(6)-ubiquitinyl-[acceptor protein]-L-lysine.</text>
        <dbReference type="EC" id="2.3.2.27"/>
    </reaction>
</comment>
<keyword evidence="6 15" id="KW-0812">Transmembrane</keyword>
<dbReference type="GO" id="GO:0016020">
    <property type="term" value="C:membrane"/>
    <property type="evidence" value="ECO:0007669"/>
    <property type="project" value="UniProtKB-SubCell"/>
</dbReference>
<sequence length="205" mass="22941">MKLPFSFSTPNFHSLSLLIIILLHPFFFTLTLTVQAQQSPSNVSHSHLRYLKLSRPITVSILLLLFIFFIVLFFSVYIRHFLELNAASDAVLRSLARLDRFGPSHGLKPAEILAFPLVAHSAIKEMKMGKWSLECAVCLAEFQHYETLRLLPKCGHVFHPPCIDAWLASCATCPICRANLAAGENFSSEFVAIGVVDRNGEVVDN</sequence>
<evidence type="ECO:0000256" key="5">
    <source>
        <dbReference type="ARBA" id="ARBA00022679"/>
    </source>
</evidence>
<dbReference type="GO" id="GO:0061630">
    <property type="term" value="F:ubiquitin protein ligase activity"/>
    <property type="evidence" value="ECO:0007669"/>
    <property type="project" value="UniProtKB-EC"/>
</dbReference>
<dbReference type="CDD" id="cd16461">
    <property type="entry name" value="RING-H2_EL5-like"/>
    <property type="match status" value="1"/>
</dbReference>
<accession>A0A9I9CS77</accession>
<evidence type="ECO:0000256" key="15">
    <source>
        <dbReference type="SAM" id="Phobius"/>
    </source>
</evidence>
<dbReference type="InterPro" id="IPR013083">
    <property type="entry name" value="Znf_RING/FYVE/PHD"/>
</dbReference>
<dbReference type="SMART" id="SM00184">
    <property type="entry name" value="RING"/>
    <property type="match status" value="1"/>
</dbReference>
<feature type="domain" description="RING-type" evidence="16">
    <location>
        <begin position="135"/>
        <end position="177"/>
    </location>
</feature>
<evidence type="ECO:0000256" key="4">
    <source>
        <dbReference type="ARBA" id="ARBA00012483"/>
    </source>
</evidence>
<keyword evidence="10" id="KW-0862">Zinc</keyword>
<keyword evidence="11 15" id="KW-1133">Transmembrane helix</keyword>
<evidence type="ECO:0000256" key="10">
    <source>
        <dbReference type="ARBA" id="ARBA00022833"/>
    </source>
</evidence>
<evidence type="ECO:0000313" key="17">
    <source>
        <dbReference type="EnsemblPlants" id="MELO3C007732.2.1"/>
    </source>
</evidence>
<evidence type="ECO:0000259" key="16">
    <source>
        <dbReference type="PROSITE" id="PS50089"/>
    </source>
</evidence>
<comment type="subcellular location">
    <subcellularLocation>
        <location evidence="2">Membrane</location>
        <topology evidence="2">Single-pass membrane protein</topology>
    </subcellularLocation>
</comment>
<evidence type="ECO:0000256" key="1">
    <source>
        <dbReference type="ARBA" id="ARBA00000900"/>
    </source>
</evidence>
<dbReference type="SUPFAM" id="SSF57850">
    <property type="entry name" value="RING/U-box"/>
    <property type="match status" value="1"/>
</dbReference>
<evidence type="ECO:0000256" key="8">
    <source>
        <dbReference type="ARBA" id="ARBA00022771"/>
    </source>
</evidence>
<evidence type="ECO:0000256" key="3">
    <source>
        <dbReference type="ARBA" id="ARBA00004906"/>
    </source>
</evidence>
<dbReference type="FunFam" id="3.30.40.10:FF:000187">
    <property type="entry name" value="E3 ubiquitin-protein ligase ATL6"/>
    <property type="match status" value="1"/>
</dbReference>
<dbReference type="EC" id="2.3.2.27" evidence="4"/>
<dbReference type="PANTHER" id="PTHR14155">
    <property type="entry name" value="RING FINGER DOMAIN-CONTAINING"/>
    <property type="match status" value="1"/>
</dbReference>
<evidence type="ECO:0000256" key="2">
    <source>
        <dbReference type="ARBA" id="ARBA00004167"/>
    </source>
</evidence>
<dbReference type="Gene3D" id="3.30.40.10">
    <property type="entry name" value="Zinc/RING finger domain, C3HC4 (zinc finger)"/>
    <property type="match status" value="1"/>
</dbReference>
<dbReference type="Gramene" id="MELO3C007732.2.1">
    <property type="protein sequence ID" value="MELO3C007732.2.1"/>
    <property type="gene ID" value="MELO3C007732.2"/>
</dbReference>
<protein>
    <recommendedName>
        <fullName evidence="4">RING-type E3 ubiquitin transferase</fullName>
        <ecNumber evidence="4">2.3.2.27</ecNumber>
    </recommendedName>
</protein>
<evidence type="ECO:0000256" key="14">
    <source>
        <dbReference type="PROSITE-ProRule" id="PRU00175"/>
    </source>
</evidence>
<dbReference type="InterPro" id="IPR001841">
    <property type="entry name" value="Znf_RING"/>
</dbReference>
<dbReference type="InterPro" id="IPR053238">
    <property type="entry name" value="RING-H2_zinc_finger"/>
</dbReference>
<evidence type="ECO:0000256" key="11">
    <source>
        <dbReference type="ARBA" id="ARBA00022989"/>
    </source>
</evidence>
<keyword evidence="9" id="KW-0833">Ubl conjugation pathway</keyword>
<evidence type="ECO:0000256" key="6">
    <source>
        <dbReference type="ARBA" id="ARBA00022692"/>
    </source>
</evidence>
<dbReference type="GO" id="GO:0008270">
    <property type="term" value="F:zinc ion binding"/>
    <property type="evidence" value="ECO:0007669"/>
    <property type="project" value="UniProtKB-KW"/>
</dbReference>
<evidence type="ECO:0000256" key="9">
    <source>
        <dbReference type="ARBA" id="ARBA00022786"/>
    </source>
</evidence>
<dbReference type="PANTHER" id="PTHR14155:SF263">
    <property type="entry name" value="E3 UBIQUITIN-PROTEIN LIGASE ATL6"/>
    <property type="match status" value="1"/>
</dbReference>
<keyword evidence="12 15" id="KW-0472">Membrane</keyword>
<evidence type="ECO:0000256" key="13">
    <source>
        <dbReference type="ARBA" id="ARBA00024209"/>
    </source>
</evidence>
<evidence type="ECO:0000256" key="7">
    <source>
        <dbReference type="ARBA" id="ARBA00022723"/>
    </source>
</evidence>
<comment type="pathway">
    <text evidence="3">Protein modification; protein ubiquitination.</text>
</comment>
<keyword evidence="5" id="KW-0808">Transferase</keyword>
<reference evidence="17" key="1">
    <citation type="submission" date="2023-03" db="UniProtKB">
        <authorList>
            <consortium name="EnsemblPlants"/>
        </authorList>
    </citation>
    <scope>IDENTIFICATION</scope>
</reference>
<organism evidence="17">
    <name type="scientific">Cucumis melo</name>
    <name type="common">Muskmelon</name>
    <dbReference type="NCBI Taxonomy" id="3656"/>
    <lineage>
        <taxon>Eukaryota</taxon>
        <taxon>Viridiplantae</taxon>
        <taxon>Streptophyta</taxon>
        <taxon>Embryophyta</taxon>
        <taxon>Tracheophyta</taxon>
        <taxon>Spermatophyta</taxon>
        <taxon>Magnoliopsida</taxon>
        <taxon>eudicotyledons</taxon>
        <taxon>Gunneridae</taxon>
        <taxon>Pentapetalae</taxon>
        <taxon>rosids</taxon>
        <taxon>fabids</taxon>
        <taxon>Cucurbitales</taxon>
        <taxon>Cucurbitaceae</taxon>
        <taxon>Benincaseae</taxon>
        <taxon>Cucumis</taxon>
    </lineage>
</organism>
<name>A0A9I9CS77_CUCME</name>
<evidence type="ECO:0000256" key="12">
    <source>
        <dbReference type="ARBA" id="ARBA00023136"/>
    </source>
</evidence>
<keyword evidence="8 14" id="KW-0863">Zinc-finger</keyword>
<feature type="transmembrane region" description="Helical" evidence="15">
    <location>
        <begin position="12"/>
        <end position="36"/>
    </location>
</feature>
<comment type="similarity">
    <text evidence="13">Belongs to the RING-type zinc finger family. ATL subfamily.</text>
</comment>
<proteinExistence type="inferred from homology"/>